<sequence>MVERRDLDWEGCFNVRDLGGIAVSGGGSVRAGALVRSDNPERLTAAGWRALVEHGVRTVVDLRNDDERRGDSSPRPEEVTTVHVPLDDSADTVFWNQIWENELDGSPLYYRVFIEQKARFCAEALAAVARARPGGVLVHCGLGRDRTGLIVMLALALAGVSPDDIADDYALSAGRLPPLFQALGVADQTDDIRRILARKGTTAREALLGALDGLEVEKQLRAAGLTDVDVAELRARLVQVPTTQD</sequence>
<gene>
    <name evidence="4" type="ORF">ACFFR3_35235</name>
</gene>
<dbReference type="PROSITE" id="PS50056">
    <property type="entry name" value="TYR_PHOSPHATASE_2"/>
    <property type="match status" value="1"/>
</dbReference>
<evidence type="ECO:0000259" key="3">
    <source>
        <dbReference type="PROSITE" id="PS50056"/>
    </source>
</evidence>
<dbReference type="PANTHER" id="PTHR31126:SF1">
    <property type="entry name" value="TYROSINE SPECIFIC PROTEIN PHOSPHATASES DOMAIN-CONTAINING PROTEIN"/>
    <property type="match status" value="1"/>
</dbReference>
<accession>A0ABV5NWX0</accession>
<dbReference type="InterPro" id="IPR029021">
    <property type="entry name" value="Prot-tyrosine_phosphatase-like"/>
</dbReference>
<dbReference type="RefSeq" id="WP_345394009.1">
    <property type="nucleotide sequence ID" value="NZ_BAAAXS010000001.1"/>
</dbReference>
<dbReference type="Proteomes" id="UP001589568">
    <property type="component" value="Unassembled WGS sequence"/>
</dbReference>
<evidence type="ECO:0000256" key="2">
    <source>
        <dbReference type="SAM" id="MobiDB-lite"/>
    </source>
</evidence>
<comment type="similarity">
    <text evidence="1">Belongs to the protein-tyrosine phosphatase family.</text>
</comment>
<name>A0ABV5NWX0_9ACTN</name>
<feature type="region of interest" description="Disordered" evidence="2">
    <location>
        <begin position="64"/>
        <end position="83"/>
    </location>
</feature>
<protein>
    <submittedName>
        <fullName evidence="4">Tyrosine-protein phosphatase</fullName>
    </submittedName>
</protein>
<evidence type="ECO:0000256" key="1">
    <source>
        <dbReference type="ARBA" id="ARBA00009580"/>
    </source>
</evidence>
<dbReference type="SUPFAM" id="SSF52799">
    <property type="entry name" value="(Phosphotyrosine protein) phosphatases II"/>
    <property type="match status" value="1"/>
</dbReference>
<dbReference type="EMBL" id="JBHMCF010000040">
    <property type="protein sequence ID" value="MFB9474777.1"/>
    <property type="molecule type" value="Genomic_DNA"/>
</dbReference>
<comment type="caution">
    <text evidence="4">The sequence shown here is derived from an EMBL/GenBank/DDBJ whole genome shotgun (WGS) entry which is preliminary data.</text>
</comment>
<evidence type="ECO:0000313" key="5">
    <source>
        <dbReference type="Proteomes" id="UP001589568"/>
    </source>
</evidence>
<dbReference type="PANTHER" id="PTHR31126">
    <property type="entry name" value="TYROSINE-PROTEIN PHOSPHATASE"/>
    <property type="match status" value="1"/>
</dbReference>
<evidence type="ECO:0000313" key="4">
    <source>
        <dbReference type="EMBL" id="MFB9474777.1"/>
    </source>
</evidence>
<reference evidence="4 5" key="1">
    <citation type="submission" date="2024-09" db="EMBL/GenBank/DDBJ databases">
        <authorList>
            <person name="Sun Q."/>
            <person name="Mori K."/>
        </authorList>
    </citation>
    <scope>NUCLEOTIDE SEQUENCE [LARGE SCALE GENOMIC DNA]</scope>
    <source>
        <strain evidence="4 5">JCM 3324</strain>
    </source>
</reference>
<dbReference type="InterPro" id="IPR016130">
    <property type="entry name" value="Tyr_Pase_AS"/>
</dbReference>
<dbReference type="Pfam" id="PF13350">
    <property type="entry name" value="Y_phosphatase3"/>
    <property type="match status" value="1"/>
</dbReference>
<keyword evidence="5" id="KW-1185">Reference proteome</keyword>
<feature type="domain" description="Tyrosine specific protein phosphatases" evidence="3">
    <location>
        <begin position="122"/>
        <end position="165"/>
    </location>
</feature>
<organism evidence="4 5">
    <name type="scientific">Nonomuraea salmonea</name>
    <dbReference type="NCBI Taxonomy" id="46181"/>
    <lineage>
        <taxon>Bacteria</taxon>
        <taxon>Bacillati</taxon>
        <taxon>Actinomycetota</taxon>
        <taxon>Actinomycetes</taxon>
        <taxon>Streptosporangiales</taxon>
        <taxon>Streptosporangiaceae</taxon>
        <taxon>Nonomuraea</taxon>
    </lineage>
</organism>
<dbReference type="PROSITE" id="PS00383">
    <property type="entry name" value="TYR_PHOSPHATASE_1"/>
    <property type="match status" value="1"/>
</dbReference>
<dbReference type="InterPro" id="IPR026893">
    <property type="entry name" value="Tyr/Ser_Pase_IphP-type"/>
</dbReference>
<dbReference type="InterPro" id="IPR000387">
    <property type="entry name" value="Tyr_Pase_dom"/>
</dbReference>
<dbReference type="Gene3D" id="3.90.190.10">
    <property type="entry name" value="Protein tyrosine phosphatase superfamily"/>
    <property type="match status" value="1"/>
</dbReference>
<feature type="compositionally biased region" description="Basic and acidic residues" evidence="2">
    <location>
        <begin position="64"/>
        <end position="80"/>
    </location>
</feature>
<proteinExistence type="inferred from homology"/>